<protein>
    <submittedName>
        <fullName evidence="2">6-phosphogluconolactonase</fullName>
    </submittedName>
</protein>
<organism evidence="2 3">
    <name type="scientific">Pectinatus cerevisiiphilus</name>
    <dbReference type="NCBI Taxonomy" id="86956"/>
    <lineage>
        <taxon>Bacteria</taxon>
        <taxon>Bacillati</taxon>
        <taxon>Bacillota</taxon>
        <taxon>Negativicutes</taxon>
        <taxon>Selenomonadales</taxon>
        <taxon>Selenomonadaceae</taxon>
        <taxon>Pectinatus</taxon>
    </lineage>
</organism>
<dbReference type="Gene3D" id="2.130.10.10">
    <property type="entry name" value="YVTN repeat-like/Quinoprotein amine dehydrogenase"/>
    <property type="match status" value="1"/>
</dbReference>
<dbReference type="InterPro" id="IPR019405">
    <property type="entry name" value="Lactonase_7-beta_prop"/>
</dbReference>
<dbReference type="InterPro" id="IPR050282">
    <property type="entry name" value="Cycloisomerase_2"/>
</dbReference>
<name>A0A4R3KBS2_9FIRM</name>
<accession>A0A4R3KBS2</accession>
<dbReference type="PANTHER" id="PTHR30344:SF1">
    <property type="entry name" value="6-PHOSPHOGLUCONOLACTONASE"/>
    <property type="match status" value="1"/>
</dbReference>
<dbReference type="InterPro" id="IPR011048">
    <property type="entry name" value="Haem_d1_sf"/>
</dbReference>
<evidence type="ECO:0000313" key="2">
    <source>
        <dbReference type="EMBL" id="TCS80527.1"/>
    </source>
</evidence>
<dbReference type="InterPro" id="IPR015943">
    <property type="entry name" value="WD40/YVTN_repeat-like_dom_sf"/>
</dbReference>
<reference evidence="2 3" key="1">
    <citation type="submission" date="2019-03" db="EMBL/GenBank/DDBJ databases">
        <title>Genomic Encyclopedia of Type Strains, Phase IV (KMG-IV): sequencing the most valuable type-strain genomes for metagenomic binning, comparative biology and taxonomic classification.</title>
        <authorList>
            <person name="Goeker M."/>
        </authorList>
    </citation>
    <scope>NUCLEOTIDE SEQUENCE [LARGE SCALE GENOMIC DNA]</scope>
    <source>
        <strain evidence="2 3">DSM 20467</strain>
    </source>
</reference>
<evidence type="ECO:0000256" key="1">
    <source>
        <dbReference type="ARBA" id="ARBA00005564"/>
    </source>
</evidence>
<keyword evidence="3" id="KW-1185">Reference proteome</keyword>
<dbReference type="OrthoDB" id="9790815at2"/>
<dbReference type="GO" id="GO:0017057">
    <property type="term" value="F:6-phosphogluconolactonase activity"/>
    <property type="evidence" value="ECO:0007669"/>
    <property type="project" value="TreeGrafter"/>
</dbReference>
<gene>
    <name evidence="2" type="ORF">EDC37_104129</name>
</gene>
<evidence type="ECO:0000313" key="3">
    <source>
        <dbReference type="Proteomes" id="UP000295188"/>
    </source>
</evidence>
<dbReference type="Pfam" id="PF10282">
    <property type="entry name" value="Lactonase"/>
    <property type="match status" value="1"/>
</dbReference>
<dbReference type="EMBL" id="SMAA01000004">
    <property type="protein sequence ID" value="TCS80527.1"/>
    <property type="molecule type" value="Genomic_DNA"/>
</dbReference>
<dbReference type="RefSeq" id="WP_132548067.1">
    <property type="nucleotide sequence ID" value="NZ_SMAA01000004.1"/>
</dbReference>
<comment type="similarity">
    <text evidence="1">Belongs to the cycloisomerase 2 family.</text>
</comment>
<dbReference type="Proteomes" id="UP000295188">
    <property type="component" value="Unassembled WGS sequence"/>
</dbReference>
<dbReference type="PANTHER" id="PTHR30344">
    <property type="entry name" value="6-PHOSPHOGLUCONOLACTONASE-RELATED"/>
    <property type="match status" value="1"/>
</dbReference>
<dbReference type="SUPFAM" id="SSF51004">
    <property type="entry name" value="C-terminal (heme d1) domain of cytochrome cd1-nitrite reductase"/>
    <property type="match status" value="1"/>
</dbReference>
<sequence length="320" mass="35624">MDYTGYIGTYDSPKSSGIYRFIFNDRTGSISPPGSFYKTDGGKCVAFAGKNLIVTREHNNKAGIALIDEQANVLSESLLEKKTPCFITFHNNMIYTANYHDGTVLLYKIDNYKLQLIKHLSIGANAGCHQVLFWHNLIFVPCLNLDCINIYDTAKDFTLKGKIPFAKGTGPRHGVFSNDEKRFYLVSELSNELFYFELQPDNSWKLKKQLSIVAKSATVDSATAAIRISINNHFLYTSTRGSNLLTVFSISDGPPTCIQQISSAGDHPRDFLLSSNGDYLLVVNRSSNELISMHINRSTGLIENIVARRPVFEGVGIALK</sequence>
<comment type="caution">
    <text evidence="2">The sequence shown here is derived from an EMBL/GenBank/DDBJ whole genome shotgun (WGS) entry which is preliminary data.</text>
</comment>
<proteinExistence type="inferred from homology"/>
<dbReference type="AlphaFoldDB" id="A0A4R3KBS2"/>